<dbReference type="PIRSF" id="PIRSF016937">
    <property type="entry name" value="UCP016937"/>
    <property type="match status" value="1"/>
</dbReference>
<dbReference type="NCBIfam" id="TIGR03285">
    <property type="entry name" value="methan_mark_14"/>
    <property type="match status" value="1"/>
</dbReference>
<reference evidence="1" key="2">
    <citation type="submission" date="2019-02" db="EMBL/GenBank/DDBJ databases">
        <authorList>
            <person name="Chen S.-C."/>
            <person name="Chien H.-H."/>
            <person name="Lai M.-C."/>
        </authorList>
    </citation>
    <scope>NUCLEOTIDE SEQUENCE</scope>
    <source>
        <strain evidence="1">N2F9704</strain>
    </source>
</reference>
<evidence type="ECO:0000313" key="1">
    <source>
        <dbReference type="EMBL" id="QSZ67799.1"/>
    </source>
</evidence>
<accession>A0A8A3S7G0</accession>
<keyword evidence="2" id="KW-1185">Reference proteome</keyword>
<dbReference type="EMBL" id="CP036172">
    <property type="protein sequence ID" value="QSZ67799.1"/>
    <property type="molecule type" value="Genomic_DNA"/>
</dbReference>
<dbReference type="AlphaFoldDB" id="A0A8A3S7G0"/>
<organism evidence="1 2">
    <name type="scientific">Methanofollis aquaemaris</name>
    <dbReference type="NCBI Taxonomy" id="126734"/>
    <lineage>
        <taxon>Archaea</taxon>
        <taxon>Methanobacteriati</taxon>
        <taxon>Methanobacteriota</taxon>
        <taxon>Stenosarchaea group</taxon>
        <taxon>Methanomicrobia</taxon>
        <taxon>Methanomicrobiales</taxon>
        <taxon>Methanomicrobiaceae</taxon>
        <taxon>Methanofollis</taxon>
    </lineage>
</organism>
<proteinExistence type="predicted"/>
<gene>
    <name evidence="1" type="ORF">RJ40_09925</name>
</gene>
<name>A0A8A3S7G0_9EURY</name>
<sequence length="498" mass="53660">MGFIDSLKHPLPHFMESRPPPFRNNGAGTTIPEYREKPYFIVASVEMGNTTTKCVLTGTNLETGATYIINKTVMFTRDARLPKEGEEVIATSLVGHPVSMEGVAEIARDVLKQCHEEAGLSIEHDLDFVVRSTGMAATWHSPQEVAGFIGAIATGCVQAGVHPRKMTPPMSREHLPKKLQPFSLMDKVTLRETVAGVIPPSDLAGEDRLVANEMEGVLAMAGIKDGALLSPIDFRNPCIAMDFGTTVDGCITGDVPHDHKTPFARTIGTILGLGGAVPDALARGTPDVDDDNGTALDLLGDEFVPTVLTLRERSVVKEYTDEVHDLLTIGVVPEGATHFGTVPVDPKGATEQGITLIGCDCGTNFSDAPRLKAIGADIYEKHGAKKMAEVIDRVCARMALRFIDVAVEERLLLPEKTAIGFSGRAATSGRKPEYIFMDIKDRSLYTTPYDHVIFVEDALARGASLMARCMCSLGRPQNPIGGCRGGPCILGLRKKAER</sequence>
<dbReference type="Proteomes" id="UP001042704">
    <property type="component" value="Chromosome"/>
</dbReference>
<protein>
    <submittedName>
        <fullName evidence="1">Methanogenesis marker 14 protein</fullName>
    </submittedName>
</protein>
<dbReference type="RefSeq" id="WP_265580713.1">
    <property type="nucleotide sequence ID" value="NZ_CP036172.1"/>
</dbReference>
<dbReference type="KEGG" id="maqe:RJ40_09925"/>
<dbReference type="InterPro" id="IPR008303">
    <property type="entry name" value="Methan_mark_14"/>
</dbReference>
<dbReference type="Pfam" id="PF09887">
    <property type="entry name" value="DUF2114"/>
    <property type="match status" value="1"/>
</dbReference>
<evidence type="ECO:0000313" key="2">
    <source>
        <dbReference type="Proteomes" id="UP001042704"/>
    </source>
</evidence>
<dbReference type="GeneID" id="76424690"/>
<reference evidence="1" key="1">
    <citation type="journal article" date="2001" name="Int. J. Syst. Evol. Microbiol.">
        <title>Methanofollis aquaemaris sp. nov., a methanogen isolated from an aquaculture fish pond.</title>
        <authorList>
            <person name="Lai M.C."/>
            <person name="Chen S.C."/>
        </authorList>
    </citation>
    <scope>NUCLEOTIDE SEQUENCE</scope>
    <source>
        <strain evidence="1">N2F9704</strain>
    </source>
</reference>